<evidence type="ECO:0000259" key="1">
    <source>
        <dbReference type="Pfam" id="PF02627"/>
    </source>
</evidence>
<dbReference type="InterPro" id="IPR003779">
    <property type="entry name" value="CMD-like"/>
</dbReference>
<accession>A0A1R1Q854</accession>
<dbReference type="Pfam" id="PF02627">
    <property type="entry name" value="CMD"/>
    <property type="match status" value="1"/>
</dbReference>
<organism evidence="2 3">
    <name type="scientific">Bacillus swezeyi</name>
    <dbReference type="NCBI Taxonomy" id="1925020"/>
    <lineage>
        <taxon>Bacteria</taxon>
        <taxon>Bacillati</taxon>
        <taxon>Bacillota</taxon>
        <taxon>Bacilli</taxon>
        <taxon>Bacillales</taxon>
        <taxon>Bacillaceae</taxon>
        <taxon>Bacillus</taxon>
    </lineage>
</organism>
<dbReference type="NCBIfam" id="TIGR00778">
    <property type="entry name" value="ahpD_dom"/>
    <property type="match status" value="1"/>
</dbReference>
<feature type="domain" description="Carboxymuconolactone decarboxylase-like" evidence="1">
    <location>
        <begin position="35"/>
        <end position="114"/>
    </location>
</feature>
<dbReference type="Proteomes" id="UP000187367">
    <property type="component" value="Unassembled WGS sequence"/>
</dbReference>
<reference evidence="2 3" key="1">
    <citation type="submission" date="2017-01" db="EMBL/GenBank/DDBJ databases">
        <title>Bacillus phylogenomics.</title>
        <authorList>
            <person name="Dunlap C."/>
        </authorList>
    </citation>
    <scope>NUCLEOTIDE SEQUENCE [LARGE SCALE GENOMIC DNA]</scope>
    <source>
        <strain evidence="2 3">NRRL B-41282</strain>
    </source>
</reference>
<evidence type="ECO:0000313" key="3">
    <source>
        <dbReference type="Proteomes" id="UP000187367"/>
    </source>
</evidence>
<keyword evidence="3" id="KW-1185">Reference proteome</keyword>
<dbReference type="PANTHER" id="PTHR33930:SF2">
    <property type="entry name" value="BLR3452 PROTEIN"/>
    <property type="match status" value="1"/>
</dbReference>
<dbReference type="GO" id="GO:0051920">
    <property type="term" value="F:peroxiredoxin activity"/>
    <property type="evidence" value="ECO:0007669"/>
    <property type="project" value="InterPro"/>
</dbReference>
<dbReference type="InterPro" id="IPR004675">
    <property type="entry name" value="AhpD_core"/>
</dbReference>
<dbReference type="SUPFAM" id="SSF69118">
    <property type="entry name" value="AhpD-like"/>
    <property type="match status" value="1"/>
</dbReference>
<dbReference type="EMBL" id="MTJL01000052">
    <property type="protein sequence ID" value="OMH98740.1"/>
    <property type="molecule type" value="Genomic_DNA"/>
</dbReference>
<dbReference type="Gene3D" id="1.20.1290.10">
    <property type="entry name" value="AhpD-like"/>
    <property type="match status" value="1"/>
</dbReference>
<evidence type="ECO:0000313" key="2">
    <source>
        <dbReference type="EMBL" id="OMH98740.1"/>
    </source>
</evidence>
<proteinExistence type="predicted"/>
<dbReference type="InterPro" id="IPR029032">
    <property type="entry name" value="AhpD-like"/>
</dbReference>
<dbReference type="AlphaFoldDB" id="A0A1R1S0F6"/>
<dbReference type="RefSeq" id="WP_076760936.1">
    <property type="nucleotide sequence ID" value="NZ_CM125431.1"/>
</dbReference>
<comment type="caution">
    <text evidence="2">The sequence shown here is derived from an EMBL/GenBank/DDBJ whole genome shotgun (WGS) entry which is preliminary data.</text>
</comment>
<protein>
    <submittedName>
        <fullName evidence="2">Alkylhydroperoxidase</fullName>
    </submittedName>
</protein>
<accession>A0A1R1S0F6</accession>
<sequence length="127" mass="13885">MEEATVNQHESESIIESALQEYKAGIGIFSEKMPGIASKYNKFTEECFKQGALSEKEKQLIALGISVNTQDEYCIIYHIKGCLDCGAKEEEILEAVGVTAAFGGGAAMSQAVTLVLQAMEEFQQMKH</sequence>
<name>A0A1R1S0F6_9BACI</name>
<dbReference type="PANTHER" id="PTHR33930">
    <property type="entry name" value="ALKYL HYDROPEROXIDE REDUCTASE AHPD"/>
    <property type="match status" value="1"/>
</dbReference>
<dbReference type="GeneID" id="92791397"/>
<gene>
    <name evidence="2" type="ORF">BW143_21185</name>
</gene>